<sequence length="188" mass="21056">MCGGKEWNAAVERLFGERCALVLTGPRGHADWLQDVLAVLAREVGDPRGWTQIDRDVKRSPERVADNRIFPFSENLFTHMSKFLFEIGRESAAQLLVTLTDDWYSVRGIPDFEERRDELLADARTLLARYGPDSVFRTPAPVARTDKNPDFFGVKASAGGRFTDYVADLGLIAVSDAEVGVFWTFNPS</sequence>
<gene>
    <name evidence="1" type="ORF">AC230_26030</name>
</gene>
<dbReference type="STRING" id="1678637.AC230_26030"/>
<keyword evidence="2" id="KW-1185">Reference proteome</keyword>
<evidence type="ECO:0000313" key="2">
    <source>
        <dbReference type="Proteomes" id="UP000037288"/>
    </source>
</evidence>
<dbReference type="PATRIC" id="fig|1678637.3.peg.5557"/>
<protein>
    <submittedName>
        <fullName evidence="1">Uncharacterized protein</fullName>
    </submittedName>
</protein>
<name>A0A0K9XAQ1_9ACTN</name>
<dbReference type="AlphaFoldDB" id="A0A0K9XAQ1"/>
<comment type="caution">
    <text evidence="1">The sequence shown here is derived from an EMBL/GenBank/DDBJ whole genome shotgun (WGS) entry which is preliminary data.</text>
</comment>
<evidence type="ECO:0000313" key="1">
    <source>
        <dbReference type="EMBL" id="KNB50156.1"/>
    </source>
</evidence>
<reference evidence="2" key="1">
    <citation type="submission" date="2015-07" db="EMBL/GenBank/DDBJ databases">
        <title>Draft genome sequence of Streptomyces sp. CMAA 1322, a bacterium isolated from Caatinga biome, from dry forest semiarid of Brazil.</title>
        <authorList>
            <person name="Santos S.N."/>
            <person name="Gacesa R."/>
            <person name="Taketani R.G."/>
            <person name="Long P.F."/>
            <person name="Melo I.S."/>
        </authorList>
    </citation>
    <scope>NUCLEOTIDE SEQUENCE [LARGE SCALE GENOMIC DNA]</scope>
    <source>
        <strain evidence="2">CMAA 1322</strain>
    </source>
</reference>
<dbReference type="OrthoDB" id="4303187at2"/>
<proteinExistence type="predicted"/>
<dbReference type="Proteomes" id="UP000037288">
    <property type="component" value="Unassembled WGS sequence"/>
</dbReference>
<dbReference type="RefSeq" id="WP_049718691.1">
    <property type="nucleotide sequence ID" value="NZ_LFXA01000017.1"/>
</dbReference>
<organism evidence="1 2">
    <name type="scientific">Streptomyces caatingaensis</name>
    <dbReference type="NCBI Taxonomy" id="1678637"/>
    <lineage>
        <taxon>Bacteria</taxon>
        <taxon>Bacillati</taxon>
        <taxon>Actinomycetota</taxon>
        <taxon>Actinomycetes</taxon>
        <taxon>Kitasatosporales</taxon>
        <taxon>Streptomycetaceae</taxon>
        <taxon>Streptomyces</taxon>
    </lineage>
</organism>
<dbReference type="EMBL" id="LFXA01000017">
    <property type="protein sequence ID" value="KNB50156.1"/>
    <property type="molecule type" value="Genomic_DNA"/>
</dbReference>
<accession>A0A0K9XAQ1</accession>